<dbReference type="RefSeq" id="WP_014801715.1">
    <property type="nucleotide sequence ID" value="NC_018020.1"/>
</dbReference>
<evidence type="ECO:0000313" key="3">
    <source>
        <dbReference type="Proteomes" id="UP000006048"/>
    </source>
</evidence>
<dbReference type="PATRIC" id="fig|869212.3.peg.518"/>
<proteinExistence type="predicted"/>
<dbReference type="KEGG" id="tpx:Turpa_0541"/>
<dbReference type="SUPFAM" id="SSF81343">
    <property type="entry name" value="Fumarate reductase respiratory complex transmembrane subunits"/>
    <property type="match status" value="1"/>
</dbReference>
<feature type="transmembrane region" description="Helical" evidence="1">
    <location>
        <begin position="171"/>
        <end position="196"/>
    </location>
</feature>
<feature type="transmembrane region" description="Helical" evidence="1">
    <location>
        <begin position="98"/>
        <end position="118"/>
    </location>
</feature>
<organism evidence="2 3">
    <name type="scientific">Turneriella parva (strain ATCC BAA-1111 / DSM 21527 / NCTC 11395 / H)</name>
    <name type="common">Leptospira parva</name>
    <dbReference type="NCBI Taxonomy" id="869212"/>
    <lineage>
        <taxon>Bacteria</taxon>
        <taxon>Pseudomonadati</taxon>
        <taxon>Spirochaetota</taxon>
        <taxon>Spirochaetia</taxon>
        <taxon>Leptospirales</taxon>
        <taxon>Leptospiraceae</taxon>
        <taxon>Turneriella</taxon>
    </lineage>
</organism>
<keyword evidence="1" id="KW-0472">Membrane</keyword>
<evidence type="ECO:0000256" key="1">
    <source>
        <dbReference type="SAM" id="Phobius"/>
    </source>
</evidence>
<reference evidence="2 3" key="1">
    <citation type="submission" date="2012-06" db="EMBL/GenBank/DDBJ databases">
        <title>The complete chromosome of genome of Turneriella parva DSM 21527.</title>
        <authorList>
            <consortium name="US DOE Joint Genome Institute (JGI-PGF)"/>
            <person name="Lucas S."/>
            <person name="Han J."/>
            <person name="Lapidus A."/>
            <person name="Bruce D."/>
            <person name="Goodwin L."/>
            <person name="Pitluck S."/>
            <person name="Peters L."/>
            <person name="Kyrpides N."/>
            <person name="Mavromatis K."/>
            <person name="Ivanova N."/>
            <person name="Mikhailova N."/>
            <person name="Chertkov O."/>
            <person name="Detter J.C."/>
            <person name="Tapia R."/>
            <person name="Han C."/>
            <person name="Land M."/>
            <person name="Hauser L."/>
            <person name="Markowitz V."/>
            <person name="Cheng J.-F."/>
            <person name="Hugenholtz P."/>
            <person name="Woyke T."/>
            <person name="Wu D."/>
            <person name="Gronow S."/>
            <person name="Wellnitz S."/>
            <person name="Brambilla E."/>
            <person name="Klenk H.-P."/>
            <person name="Eisen J.A."/>
        </authorList>
    </citation>
    <scope>NUCLEOTIDE SEQUENCE [LARGE SCALE GENOMIC DNA]</scope>
    <source>
        <strain evidence="3">ATCC BAA-1111 / DSM 21527 / NCTC 11395 / H</strain>
    </source>
</reference>
<dbReference type="STRING" id="869212.Turpa_0541"/>
<dbReference type="AlphaFoldDB" id="I4B1N8"/>
<accession>I4B1N8</accession>
<dbReference type="EMBL" id="CP002959">
    <property type="protein sequence ID" value="AFM11195.1"/>
    <property type="molecule type" value="Genomic_DNA"/>
</dbReference>
<dbReference type="OrthoDB" id="6868340at2"/>
<name>I4B1N8_TURPD</name>
<dbReference type="Proteomes" id="UP000006048">
    <property type="component" value="Chromosome"/>
</dbReference>
<dbReference type="HOGENOM" id="CLU_112461_0_0_12"/>
<keyword evidence="1" id="KW-0812">Transmembrane</keyword>
<dbReference type="GO" id="GO:0016020">
    <property type="term" value="C:membrane"/>
    <property type="evidence" value="ECO:0007669"/>
    <property type="project" value="InterPro"/>
</dbReference>
<evidence type="ECO:0000313" key="2">
    <source>
        <dbReference type="EMBL" id="AFM11195.1"/>
    </source>
</evidence>
<sequence length="207" mass="23076">MKTLFHGFDLTRVLHRASAVVLLIFILPHIANHLMALTGIETHIAAMRQLRAVYRFAAVEVLLLAAALLQVVTGLVLAYHGRHKRLGFWPRLQTWSGIAIATFLLQHVPAVMVGRYLQQLDTNFYFAAAVLQGGLHKYYFFPYYFLGLTAVFVHLAAALRLRMQPGFARTLAVCTLFVTGMGAAVLILLCFGGALYEVRLPAGYKFL</sequence>
<feature type="transmembrane region" description="Helical" evidence="1">
    <location>
        <begin position="52"/>
        <end position="77"/>
    </location>
</feature>
<feature type="transmembrane region" description="Helical" evidence="1">
    <location>
        <begin position="20"/>
        <end position="40"/>
    </location>
</feature>
<keyword evidence="3" id="KW-1185">Reference proteome</keyword>
<feature type="transmembrane region" description="Helical" evidence="1">
    <location>
        <begin position="138"/>
        <end position="159"/>
    </location>
</feature>
<dbReference type="InterPro" id="IPR034804">
    <property type="entry name" value="SQR/QFR_C/D"/>
</dbReference>
<keyword evidence="1" id="KW-1133">Transmembrane helix</keyword>
<protein>
    <submittedName>
        <fullName evidence="2">Uncharacterized protein</fullName>
    </submittedName>
</protein>
<gene>
    <name evidence="2" type="ordered locus">Turpa_0541</name>
</gene>